<dbReference type="PROSITE" id="PS50977">
    <property type="entry name" value="HTH_TETR_2"/>
    <property type="match status" value="1"/>
</dbReference>
<dbReference type="Proteomes" id="UP001273589">
    <property type="component" value="Unassembled WGS sequence"/>
</dbReference>
<dbReference type="SUPFAM" id="SSF46689">
    <property type="entry name" value="Homeodomain-like"/>
    <property type="match status" value="1"/>
</dbReference>
<dbReference type="PANTHER" id="PTHR30055:SF234">
    <property type="entry name" value="HTH-TYPE TRANSCRIPTIONAL REGULATOR BETI"/>
    <property type="match status" value="1"/>
</dbReference>
<comment type="caution">
    <text evidence="7">The sequence shown here is derived from an EMBL/GenBank/DDBJ whole genome shotgun (WGS) entry which is preliminary data.</text>
</comment>
<dbReference type="GO" id="GO:0003700">
    <property type="term" value="F:DNA-binding transcription factor activity"/>
    <property type="evidence" value="ECO:0007669"/>
    <property type="project" value="TreeGrafter"/>
</dbReference>
<evidence type="ECO:0000256" key="2">
    <source>
        <dbReference type="ARBA" id="ARBA00023125"/>
    </source>
</evidence>
<evidence type="ECO:0000313" key="7">
    <source>
        <dbReference type="EMBL" id="MDX3135728.1"/>
    </source>
</evidence>
<keyword evidence="1" id="KW-0805">Transcription regulation</keyword>
<evidence type="ECO:0000256" key="3">
    <source>
        <dbReference type="ARBA" id="ARBA00023163"/>
    </source>
</evidence>
<feature type="region of interest" description="Disordered" evidence="5">
    <location>
        <begin position="1"/>
        <end position="21"/>
    </location>
</feature>
<gene>
    <name evidence="7" type="ORF">PV367_39375</name>
</gene>
<evidence type="ECO:0000256" key="5">
    <source>
        <dbReference type="SAM" id="MobiDB-lite"/>
    </source>
</evidence>
<protein>
    <submittedName>
        <fullName evidence="7">Helix-turn-helix domain containing protein</fullName>
    </submittedName>
</protein>
<dbReference type="AlphaFoldDB" id="A0AAJ2PYU3"/>
<feature type="domain" description="HTH tetR-type" evidence="6">
    <location>
        <begin position="24"/>
        <end position="84"/>
    </location>
</feature>
<evidence type="ECO:0000256" key="1">
    <source>
        <dbReference type="ARBA" id="ARBA00023015"/>
    </source>
</evidence>
<reference evidence="7" key="1">
    <citation type="journal article" date="2023" name="Microb. Genom.">
        <title>Mesoterricola silvestris gen. nov., sp. nov., Mesoterricola sediminis sp. nov., Geothrix oryzae sp. nov., Geothrix edaphica sp. nov., Geothrix rubra sp. nov., and Geothrix limicola sp. nov., six novel members of Acidobacteriota isolated from soils.</title>
        <authorList>
            <person name="Weisberg A.J."/>
            <person name="Pearce E."/>
            <person name="Kramer C.G."/>
            <person name="Chang J.H."/>
            <person name="Clarke C.R."/>
        </authorList>
    </citation>
    <scope>NUCLEOTIDE SEQUENCE</scope>
    <source>
        <strain evidence="7">ND06-05F</strain>
    </source>
</reference>
<dbReference type="InterPro" id="IPR050109">
    <property type="entry name" value="HTH-type_TetR-like_transc_reg"/>
</dbReference>
<dbReference type="SUPFAM" id="SSF48498">
    <property type="entry name" value="Tetracyclin repressor-like, C-terminal domain"/>
    <property type="match status" value="1"/>
</dbReference>
<dbReference type="RefSeq" id="WP_319698320.1">
    <property type="nucleotide sequence ID" value="NZ_JARAWN010000448.1"/>
</dbReference>
<keyword evidence="3" id="KW-0804">Transcription</keyword>
<name>A0AAJ2PYU3_9ACTN</name>
<proteinExistence type="predicted"/>
<evidence type="ECO:0000313" key="8">
    <source>
        <dbReference type="Proteomes" id="UP001273589"/>
    </source>
</evidence>
<evidence type="ECO:0000259" key="6">
    <source>
        <dbReference type="PROSITE" id="PS50977"/>
    </source>
</evidence>
<accession>A0AAJ2PYU3</accession>
<dbReference type="InterPro" id="IPR036271">
    <property type="entry name" value="Tet_transcr_reg_TetR-rel_C_sf"/>
</dbReference>
<dbReference type="InterPro" id="IPR009057">
    <property type="entry name" value="Homeodomain-like_sf"/>
</dbReference>
<keyword evidence="2 4" id="KW-0238">DNA-binding</keyword>
<organism evidence="7 8">
    <name type="scientific">Streptomyces europaeiscabiei</name>
    <dbReference type="NCBI Taxonomy" id="146819"/>
    <lineage>
        <taxon>Bacteria</taxon>
        <taxon>Bacillati</taxon>
        <taxon>Actinomycetota</taxon>
        <taxon>Actinomycetes</taxon>
        <taxon>Kitasatosporales</taxon>
        <taxon>Streptomycetaceae</taxon>
        <taxon>Streptomyces</taxon>
    </lineage>
</organism>
<dbReference type="GO" id="GO:0000976">
    <property type="term" value="F:transcription cis-regulatory region binding"/>
    <property type="evidence" value="ECO:0007669"/>
    <property type="project" value="TreeGrafter"/>
</dbReference>
<dbReference type="PANTHER" id="PTHR30055">
    <property type="entry name" value="HTH-TYPE TRANSCRIPTIONAL REGULATOR RUTR"/>
    <property type="match status" value="1"/>
</dbReference>
<sequence length="232" mass="25517">MSAPTSSEDRPRKRRPYAPRVPLAERREQLLDAALAVIVSDGYDRVSIDAIAKRAHVARSVVYGAFENLDALLTALLDRQQARAFARLLETIPGAGDPRDPAAGDSRAPAAANLHDPAAFASEAVRRMSAMLREDPDTWRLILLTPGNMPSVVRDRIESDRERFRLRVEGWISLVLTDRSGPELDPRVLAHALVACAEHFGRVALTDPGTFEPSHLVGQVRVILGALWPPTR</sequence>
<dbReference type="Gene3D" id="1.10.357.10">
    <property type="entry name" value="Tetracycline Repressor, domain 2"/>
    <property type="match status" value="1"/>
</dbReference>
<feature type="DNA-binding region" description="H-T-H motif" evidence="4">
    <location>
        <begin position="47"/>
        <end position="66"/>
    </location>
</feature>
<dbReference type="PRINTS" id="PR00455">
    <property type="entry name" value="HTHTETR"/>
</dbReference>
<dbReference type="Pfam" id="PF00440">
    <property type="entry name" value="TetR_N"/>
    <property type="match status" value="1"/>
</dbReference>
<dbReference type="EMBL" id="JARAWN010000448">
    <property type="protein sequence ID" value="MDX3135728.1"/>
    <property type="molecule type" value="Genomic_DNA"/>
</dbReference>
<evidence type="ECO:0000256" key="4">
    <source>
        <dbReference type="PROSITE-ProRule" id="PRU00335"/>
    </source>
</evidence>
<dbReference type="InterPro" id="IPR001647">
    <property type="entry name" value="HTH_TetR"/>
</dbReference>